<feature type="compositionally biased region" description="Basic residues" evidence="1">
    <location>
        <begin position="1"/>
        <end position="16"/>
    </location>
</feature>
<name>A0A5X7K4Q4_SALET</name>
<accession>A0A5X7K4Q4</accession>
<dbReference type="EMBL" id="AAHVJI010000018">
    <property type="protein sequence ID" value="ECA7542277.1"/>
    <property type="molecule type" value="Genomic_DNA"/>
</dbReference>
<sequence length="89" mass="9533">MSQPRRKGLKRGKRTGAKLSRAPLQRRKALARNGVALQSDGGLIAGMVKSGASVYGCCKRDVEVATAWDGNPLPRRGRAETAQLARCEA</sequence>
<organism evidence="2">
    <name type="scientific">Salmonella enterica subsp. enterica serovar Strasbourg</name>
    <dbReference type="NCBI Taxonomy" id="682796"/>
    <lineage>
        <taxon>Bacteria</taxon>
        <taxon>Pseudomonadati</taxon>
        <taxon>Pseudomonadota</taxon>
        <taxon>Gammaproteobacteria</taxon>
        <taxon>Enterobacterales</taxon>
        <taxon>Enterobacteriaceae</taxon>
        <taxon>Salmonella</taxon>
    </lineage>
</organism>
<comment type="caution">
    <text evidence="2">The sequence shown here is derived from an EMBL/GenBank/DDBJ whole genome shotgun (WGS) entry which is preliminary data.</text>
</comment>
<evidence type="ECO:0000313" key="2">
    <source>
        <dbReference type="EMBL" id="ECA7542277.1"/>
    </source>
</evidence>
<dbReference type="AlphaFoldDB" id="A0A5X7K4Q4"/>
<reference evidence="2" key="1">
    <citation type="submission" date="2019-01" db="EMBL/GenBank/DDBJ databases">
        <authorList>
            <person name="Ashton P.M."/>
            <person name="Dallman T."/>
            <person name="Nair S."/>
            <person name="De Pinna E."/>
            <person name="Peters T."/>
            <person name="Grant K."/>
        </authorList>
    </citation>
    <scope>NUCLEOTIDE SEQUENCE</scope>
    <source>
        <strain evidence="2">660431</strain>
    </source>
</reference>
<protein>
    <submittedName>
        <fullName evidence="2">Uncharacterized protein</fullName>
    </submittedName>
</protein>
<gene>
    <name evidence="2" type="ORF">EPL59_15500</name>
</gene>
<feature type="region of interest" description="Disordered" evidence="1">
    <location>
        <begin position="1"/>
        <end position="22"/>
    </location>
</feature>
<proteinExistence type="predicted"/>
<evidence type="ECO:0000256" key="1">
    <source>
        <dbReference type="SAM" id="MobiDB-lite"/>
    </source>
</evidence>
<feature type="region of interest" description="Disordered" evidence="1">
    <location>
        <begin position="70"/>
        <end position="89"/>
    </location>
</feature>